<organism evidence="1 2">
    <name type="scientific">Candidatus Colwellbacteria bacterium RIFCSPLOWO2_12_FULL_44_13</name>
    <dbReference type="NCBI Taxonomy" id="1797694"/>
    <lineage>
        <taxon>Bacteria</taxon>
        <taxon>Candidatus Colwelliibacteriota</taxon>
    </lineage>
</organism>
<comment type="caution">
    <text evidence="1">The sequence shown here is derived from an EMBL/GenBank/DDBJ whole genome shotgun (WGS) entry which is preliminary data.</text>
</comment>
<dbReference type="EMBL" id="MHJC01000024">
    <property type="protein sequence ID" value="OGY61363.1"/>
    <property type="molecule type" value="Genomic_DNA"/>
</dbReference>
<protein>
    <submittedName>
        <fullName evidence="1">Uncharacterized protein</fullName>
    </submittedName>
</protein>
<evidence type="ECO:0000313" key="1">
    <source>
        <dbReference type="EMBL" id="OGY61363.1"/>
    </source>
</evidence>
<gene>
    <name evidence="1" type="ORF">A3H06_00475</name>
</gene>
<reference evidence="1 2" key="1">
    <citation type="journal article" date="2016" name="Nat. Commun.">
        <title>Thousands of microbial genomes shed light on interconnected biogeochemical processes in an aquifer system.</title>
        <authorList>
            <person name="Anantharaman K."/>
            <person name="Brown C.T."/>
            <person name="Hug L.A."/>
            <person name="Sharon I."/>
            <person name="Castelle C.J."/>
            <person name="Probst A.J."/>
            <person name="Thomas B.C."/>
            <person name="Singh A."/>
            <person name="Wilkins M.J."/>
            <person name="Karaoz U."/>
            <person name="Brodie E.L."/>
            <person name="Williams K.H."/>
            <person name="Hubbard S.S."/>
            <person name="Banfield J.F."/>
        </authorList>
    </citation>
    <scope>NUCLEOTIDE SEQUENCE [LARGE SCALE GENOMIC DNA]</scope>
</reference>
<sequence length="82" mass="8912">MCSNHTLCANLLCTRGARGGFGLNRTLGFCAPRPLPSVAGKPKIFLPYFRFSAGGVGGADKKWKGNFWFCFAAVINTVYHNI</sequence>
<dbReference type="Proteomes" id="UP000176976">
    <property type="component" value="Unassembled WGS sequence"/>
</dbReference>
<dbReference type="AlphaFoldDB" id="A0A1G1Z9P4"/>
<name>A0A1G1Z9P4_9BACT</name>
<accession>A0A1G1Z9P4</accession>
<proteinExistence type="predicted"/>
<evidence type="ECO:0000313" key="2">
    <source>
        <dbReference type="Proteomes" id="UP000176976"/>
    </source>
</evidence>